<feature type="region of interest" description="Disordered" evidence="1">
    <location>
        <begin position="13"/>
        <end position="104"/>
    </location>
</feature>
<feature type="compositionally biased region" description="Low complexity" evidence="1">
    <location>
        <begin position="191"/>
        <end position="220"/>
    </location>
</feature>
<dbReference type="Proteomes" id="UP001189429">
    <property type="component" value="Unassembled WGS sequence"/>
</dbReference>
<evidence type="ECO:0000313" key="3">
    <source>
        <dbReference type="Proteomes" id="UP001189429"/>
    </source>
</evidence>
<proteinExistence type="predicted"/>
<feature type="compositionally biased region" description="Low complexity" evidence="1">
    <location>
        <begin position="48"/>
        <end position="94"/>
    </location>
</feature>
<keyword evidence="3" id="KW-1185">Reference proteome</keyword>
<reference evidence="2" key="1">
    <citation type="submission" date="2023-10" db="EMBL/GenBank/DDBJ databases">
        <authorList>
            <person name="Chen Y."/>
            <person name="Shah S."/>
            <person name="Dougan E. K."/>
            <person name="Thang M."/>
            <person name="Chan C."/>
        </authorList>
    </citation>
    <scope>NUCLEOTIDE SEQUENCE [LARGE SCALE GENOMIC DNA]</scope>
</reference>
<feature type="compositionally biased region" description="Basic and acidic residues" evidence="1">
    <location>
        <begin position="238"/>
        <end position="247"/>
    </location>
</feature>
<evidence type="ECO:0000256" key="1">
    <source>
        <dbReference type="SAM" id="MobiDB-lite"/>
    </source>
</evidence>
<protein>
    <submittedName>
        <fullName evidence="2">Uncharacterized protein</fullName>
    </submittedName>
</protein>
<gene>
    <name evidence="2" type="ORF">PCOR1329_LOCUS6078</name>
</gene>
<dbReference type="EMBL" id="CAUYUJ010001625">
    <property type="protein sequence ID" value="CAK0796796.1"/>
    <property type="molecule type" value="Genomic_DNA"/>
</dbReference>
<feature type="compositionally biased region" description="Basic residues" evidence="1">
    <location>
        <begin position="140"/>
        <end position="152"/>
    </location>
</feature>
<comment type="caution">
    <text evidence="2">The sequence shown here is derived from an EMBL/GenBank/DDBJ whole genome shotgun (WGS) entry which is preliminary data.</text>
</comment>
<evidence type="ECO:0000313" key="2">
    <source>
        <dbReference type="EMBL" id="CAK0796796.1"/>
    </source>
</evidence>
<sequence length="247" mass="25599">MIGMNGHSLVLASTHGTEGVRAKERSAQCPAGSDEAEGGLAEERDAASRTSAPRSGSSASFAGAAQACSGAATSTPARWSRVGPGRAAPCGRGAPPSPLRTSHAWRAAVTSRRRAGSLVTFSSLLEGSGLSEARGLRCPTYKKQKERSRPRIQTRPSSSAPRMGIRCTTRPPTHPPGPIGSSTARRSRPGCSAASCTAACTLPTTTPCWSPAGSSRGSRAAGRKPMSRKRRRSTHAAVARERKGNVD</sequence>
<name>A0ABN9PUA7_9DINO</name>
<feature type="compositionally biased region" description="Basic residues" evidence="1">
    <location>
        <begin position="221"/>
        <end position="234"/>
    </location>
</feature>
<organism evidence="2 3">
    <name type="scientific">Prorocentrum cordatum</name>
    <dbReference type="NCBI Taxonomy" id="2364126"/>
    <lineage>
        <taxon>Eukaryota</taxon>
        <taxon>Sar</taxon>
        <taxon>Alveolata</taxon>
        <taxon>Dinophyceae</taxon>
        <taxon>Prorocentrales</taxon>
        <taxon>Prorocentraceae</taxon>
        <taxon>Prorocentrum</taxon>
    </lineage>
</organism>
<feature type="region of interest" description="Disordered" evidence="1">
    <location>
        <begin position="136"/>
        <end position="247"/>
    </location>
</feature>
<accession>A0ABN9PUA7</accession>